<proteinExistence type="predicted"/>
<dbReference type="GO" id="GO:0071949">
    <property type="term" value="F:FAD binding"/>
    <property type="evidence" value="ECO:0007669"/>
    <property type="project" value="InterPro"/>
</dbReference>
<dbReference type="InterPro" id="IPR002938">
    <property type="entry name" value="FAD-bd"/>
</dbReference>
<dbReference type="OrthoDB" id="5652862at2"/>
<dbReference type="InterPro" id="IPR036188">
    <property type="entry name" value="FAD/NAD-bd_sf"/>
</dbReference>
<dbReference type="PANTHER" id="PTHR42685:SF22">
    <property type="entry name" value="CONDITIONED MEDIUM FACTOR RECEPTOR 1"/>
    <property type="match status" value="1"/>
</dbReference>
<dbReference type="Gene3D" id="3.50.50.60">
    <property type="entry name" value="FAD/NAD(P)-binding domain"/>
    <property type="match status" value="1"/>
</dbReference>
<keyword evidence="3" id="KW-1185">Reference proteome</keyword>
<feature type="domain" description="FAD-binding" evidence="1">
    <location>
        <begin position="16"/>
        <end position="123"/>
    </location>
</feature>
<protein>
    <recommendedName>
        <fullName evidence="1">FAD-binding domain-containing protein</fullName>
    </recommendedName>
</protein>
<gene>
    <name evidence="2" type="ORF">HME9302_00649</name>
</gene>
<dbReference type="RefSeq" id="WP_115365814.1">
    <property type="nucleotide sequence ID" value="NZ_QBKA01000002.1"/>
</dbReference>
<dbReference type="EMBL" id="QBKA01000002">
    <property type="protein sequence ID" value="RDC59459.1"/>
    <property type="molecule type" value="Genomic_DNA"/>
</dbReference>
<dbReference type="Proteomes" id="UP000253727">
    <property type="component" value="Unassembled WGS sequence"/>
</dbReference>
<comment type="caution">
    <text evidence="2">The sequence shown here is derived from an EMBL/GenBank/DDBJ whole genome shotgun (WGS) entry which is preliminary data.</text>
</comment>
<dbReference type="AlphaFoldDB" id="A0A369Q968"/>
<evidence type="ECO:0000313" key="2">
    <source>
        <dbReference type="EMBL" id="RDC59459.1"/>
    </source>
</evidence>
<dbReference type="InterPro" id="IPR050407">
    <property type="entry name" value="Geranylgeranyl_reductase"/>
</dbReference>
<dbReference type="Pfam" id="PF01494">
    <property type="entry name" value="FAD_binding_3"/>
    <property type="match status" value="1"/>
</dbReference>
<sequence>MCRKIARWESALSQPLILGAGPAGCVAAIRLAHAGAKPLLIDRDKVVGDAICGGFLSWRSAEQLRMAGFDLAGSTAHHVTRLSLYAGRYEAHAELPETGFGLSRHALDTALRERAVEAGASLEIDRIRLVSTGFAQGDRQDWQAKHIMLASGKHDVRGQSRPRQSDDPALGLRIRVPGSAGLHRLIDGRIELHFFQGGYAGIVRQESGSANICLALRKSLLVKGGGKPRALLDMLAETHPHFGARMAFAGPDLPIDTIANVPYGWIARDTPYGLYRLGDQAAVIPSLAGEGMSIAIASGMYAADAVLANMDARTYQRQFARMARRPVGVAKAIWRIAESKHGGTAITQLARLIPPTANLAMRASRIG</sequence>
<organism evidence="2 3">
    <name type="scientific">Alteripontixanthobacter maritimus</name>
    <dbReference type="NCBI Taxonomy" id="2161824"/>
    <lineage>
        <taxon>Bacteria</taxon>
        <taxon>Pseudomonadati</taxon>
        <taxon>Pseudomonadota</taxon>
        <taxon>Alphaproteobacteria</taxon>
        <taxon>Sphingomonadales</taxon>
        <taxon>Erythrobacteraceae</taxon>
        <taxon>Alteripontixanthobacter</taxon>
    </lineage>
</organism>
<reference evidence="2 3" key="1">
    <citation type="submission" date="2018-04" db="EMBL/GenBank/DDBJ databases">
        <title>Altererythrobacter sp. HME9302 genome sequencing and assembly.</title>
        <authorList>
            <person name="Kang H."/>
            <person name="Kim H."/>
            <person name="Joh K."/>
        </authorList>
    </citation>
    <scope>NUCLEOTIDE SEQUENCE [LARGE SCALE GENOMIC DNA]</scope>
    <source>
        <strain evidence="2 3">HME9302</strain>
    </source>
</reference>
<dbReference type="SUPFAM" id="SSF51905">
    <property type="entry name" value="FAD/NAD(P)-binding domain"/>
    <property type="match status" value="1"/>
</dbReference>
<dbReference type="PANTHER" id="PTHR42685">
    <property type="entry name" value="GERANYLGERANYL DIPHOSPHATE REDUCTASE"/>
    <property type="match status" value="1"/>
</dbReference>
<evidence type="ECO:0000259" key="1">
    <source>
        <dbReference type="Pfam" id="PF01494"/>
    </source>
</evidence>
<name>A0A369Q968_9SPHN</name>
<evidence type="ECO:0000313" key="3">
    <source>
        <dbReference type="Proteomes" id="UP000253727"/>
    </source>
</evidence>
<accession>A0A369Q968</accession>